<evidence type="ECO:0000313" key="3">
    <source>
        <dbReference type="Proteomes" id="UP001497480"/>
    </source>
</evidence>
<sequence length="356" mass="39989">MARGGKAQRRIASRQYRSTPYPLPPCKRGACEDIFPKKCSKVLDNKEWEDITCSVCMEYPHNAVLLLCSSHDKGCHPYMCGTSYRHSNCLDQYKKAYTKVISSSNGQQPRQGSINNQGGLQDSSSLHGESEVSNLSCPLCRGQVKGWTIVEPARDYLNTKKRSCMQDNCTFSGNYKELKKHVRDKHPSACPRAVDPDREQKWRFLQRERERQDVISTVTSAMPGAMVLGDYVIEGHRNINFEGDVEEEADHDAAIGTDRYGRVQVAVEAMNFILLLDSVRQGSNDMNDLNRRGLRQVSGQSGTHHAPPHVEDDDNDRNSEGNDDGVSLISRLSRHGSGRVLFGRSGRRSRQREADS</sequence>
<feature type="region of interest" description="Disordered" evidence="1">
    <location>
        <begin position="297"/>
        <end position="330"/>
    </location>
</feature>
<evidence type="ECO:0000256" key="1">
    <source>
        <dbReference type="SAM" id="MobiDB-lite"/>
    </source>
</evidence>
<comment type="caution">
    <text evidence="2">The sequence shown here is derived from an EMBL/GenBank/DDBJ whole genome shotgun (WGS) entry which is preliminary data.</text>
</comment>
<feature type="region of interest" description="Disordered" evidence="1">
    <location>
        <begin position="101"/>
        <end position="129"/>
    </location>
</feature>
<dbReference type="PANTHER" id="PTHR31197">
    <property type="entry name" value="OS01G0612600 PROTEIN"/>
    <property type="match status" value="1"/>
</dbReference>
<name>A0AAV1WJJ4_LUPLU</name>
<evidence type="ECO:0000313" key="2">
    <source>
        <dbReference type="EMBL" id="CAL0309546.1"/>
    </source>
</evidence>
<dbReference type="InterPro" id="IPR013083">
    <property type="entry name" value="Znf_RING/FYVE/PHD"/>
</dbReference>
<dbReference type="AlphaFoldDB" id="A0AAV1WJJ4"/>
<dbReference type="InterPro" id="IPR012866">
    <property type="entry name" value="DUF1644"/>
</dbReference>
<organism evidence="2 3">
    <name type="scientific">Lupinus luteus</name>
    <name type="common">European yellow lupine</name>
    <dbReference type="NCBI Taxonomy" id="3873"/>
    <lineage>
        <taxon>Eukaryota</taxon>
        <taxon>Viridiplantae</taxon>
        <taxon>Streptophyta</taxon>
        <taxon>Embryophyta</taxon>
        <taxon>Tracheophyta</taxon>
        <taxon>Spermatophyta</taxon>
        <taxon>Magnoliopsida</taxon>
        <taxon>eudicotyledons</taxon>
        <taxon>Gunneridae</taxon>
        <taxon>Pentapetalae</taxon>
        <taxon>rosids</taxon>
        <taxon>fabids</taxon>
        <taxon>Fabales</taxon>
        <taxon>Fabaceae</taxon>
        <taxon>Papilionoideae</taxon>
        <taxon>50 kb inversion clade</taxon>
        <taxon>genistoids sensu lato</taxon>
        <taxon>core genistoids</taxon>
        <taxon>Genisteae</taxon>
        <taxon>Lupinus</taxon>
    </lineage>
</organism>
<dbReference type="EMBL" id="CAXHTB010000007">
    <property type="protein sequence ID" value="CAL0309546.1"/>
    <property type="molecule type" value="Genomic_DNA"/>
</dbReference>
<gene>
    <name evidence="2" type="ORF">LLUT_LOCUS10606</name>
</gene>
<dbReference type="Proteomes" id="UP001497480">
    <property type="component" value="Unassembled WGS sequence"/>
</dbReference>
<dbReference type="Gene3D" id="3.30.40.10">
    <property type="entry name" value="Zinc/RING finger domain, C3HC4 (zinc finger)"/>
    <property type="match status" value="1"/>
</dbReference>
<keyword evidence="3" id="KW-1185">Reference proteome</keyword>
<dbReference type="Pfam" id="PF07800">
    <property type="entry name" value="DUF1644"/>
    <property type="match status" value="1"/>
</dbReference>
<dbReference type="PANTHER" id="PTHR31197:SF12">
    <property type="entry name" value="OS02G0770600 PROTEIN"/>
    <property type="match status" value="1"/>
</dbReference>
<proteinExistence type="predicted"/>
<reference evidence="2 3" key="1">
    <citation type="submission" date="2024-03" db="EMBL/GenBank/DDBJ databases">
        <authorList>
            <person name="Martinez-Hernandez J."/>
        </authorList>
    </citation>
    <scope>NUCLEOTIDE SEQUENCE [LARGE SCALE GENOMIC DNA]</scope>
</reference>
<protein>
    <submittedName>
        <fullName evidence="2">Uncharacterized protein</fullName>
    </submittedName>
</protein>
<accession>A0AAV1WJJ4</accession>